<sequence length="65" mass="6523">VICIAAQGVTIVISPGEGGGTAIARVFAGTEQLDDRFPADPGVASTATGSSQLKEAVVSFDCRVD</sequence>
<dbReference type="AlphaFoldDB" id="A0A382DYB6"/>
<feature type="non-terminal residue" evidence="1">
    <location>
        <position position="1"/>
    </location>
</feature>
<evidence type="ECO:0000313" key="1">
    <source>
        <dbReference type="EMBL" id="SVB43169.1"/>
    </source>
</evidence>
<name>A0A382DYB6_9ZZZZ</name>
<accession>A0A382DYB6</accession>
<gene>
    <name evidence="1" type="ORF">METZ01_LOCUS196023</name>
</gene>
<reference evidence="1" key="1">
    <citation type="submission" date="2018-05" db="EMBL/GenBank/DDBJ databases">
        <authorList>
            <person name="Lanie J.A."/>
            <person name="Ng W.-L."/>
            <person name="Kazmierczak K.M."/>
            <person name="Andrzejewski T.M."/>
            <person name="Davidsen T.M."/>
            <person name="Wayne K.J."/>
            <person name="Tettelin H."/>
            <person name="Glass J.I."/>
            <person name="Rusch D."/>
            <person name="Podicherti R."/>
            <person name="Tsui H.-C.T."/>
            <person name="Winkler M.E."/>
        </authorList>
    </citation>
    <scope>NUCLEOTIDE SEQUENCE</scope>
</reference>
<protein>
    <submittedName>
        <fullName evidence="1">Uncharacterized protein</fullName>
    </submittedName>
</protein>
<proteinExistence type="predicted"/>
<dbReference type="EMBL" id="UINC01041631">
    <property type="protein sequence ID" value="SVB43169.1"/>
    <property type="molecule type" value="Genomic_DNA"/>
</dbReference>
<organism evidence="1">
    <name type="scientific">marine metagenome</name>
    <dbReference type="NCBI Taxonomy" id="408172"/>
    <lineage>
        <taxon>unclassified sequences</taxon>
        <taxon>metagenomes</taxon>
        <taxon>ecological metagenomes</taxon>
    </lineage>
</organism>